<dbReference type="Ensembl" id="ENSSMAT00000070830.1">
    <property type="protein sequence ID" value="ENSSMAP00000041641.1"/>
    <property type="gene ID" value="ENSSMAG00000034961.1"/>
</dbReference>
<feature type="signal peptide" evidence="1">
    <location>
        <begin position="1"/>
        <end position="21"/>
    </location>
</feature>
<evidence type="ECO:0000313" key="3">
    <source>
        <dbReference type="Proteomes" id="UP000694558"/>
    </source>
</evidence>
<evidence type="ECO:0000313" key="2">
    <source>
        <dbReference type="Ensembl" id="ENSSMAP00000041641.1"/>
    </source>
</evidence>
<dbReference type="Proteomes" id="UP000694558">
    <property type="component" value="Chromosome 18"/>
</dbReference>
<reference evidence="2" key="2">
    <citation type="submission" date="2025-08" db="UniProtKB">
        <authorList>
            <consortium name="Ensembl"/>
        </authorList>
    </citation>
    <scope>IDENTIFICATION</scope>
</reference>
<name>A0A8D3C2Y3_SCOMX</name>
<feature type="chain" id="PRO_5046257056" description="Secreted protein" evidence="1">
    <location>
        <begin position="22"/>
        <end position="63"/>
    </location>
</feature>
<evidence type="ECO:0000256" key="1">
    <source>
        <dbReference type="SAM" id="SignalP"/>
    </source>
</evidence>
<dbReference type="AlphaFoldDB" id="A0A8D3C2Y3"/>
<proteinExistence type="predicted"/>
<protein>
    <recommendedName>
        <fullName evidence="4">Secreted protein</fullName>
    </recommendedName>
</protein>
<sequence length="63" mass="7345">MFGLMDMLLLFLFKWLPVSVCVRPSNEKNQHGMSINGSEKMCLHSDCWRDVPPRNSKERPCPH</sequence>
<evidence type="ECO:0008006" key="4">
    <source>
        <dbReference type="Google" id="ProtNLM"/>
    </source>
</evidence>
<accession>A0A8D3C2Y3</accession>
<reference evidence="2" key="1">
    <citation type="submission" date="2023-05" db="EMBL/GenBank/DDBJ databases">
        <title>High-quality long-read genome of Scophthalmus maximus.</title>
        <authorList>
            <person name="Lien S."/>
            <person name="Martinez P."/>
        </authorList>
    </citation>
    <scope>NUCLEOTIDE SEQUENCE [LARGE SCALE GENOMIC DNA]</scope>
</reference>
<keyword evidence="1" id="KW-0732">Signal</keyword>
<organism evidence="2 3">
    <name type="scientific">Scophthalmus maximus</name>
    <name type="common">Turbot</name>
    <name type="synonym">Psetta maxima</name>
    <dbReference type="NCBI Taxonomy" id="52904"/>
    <lineage>
        <taxon>Eukaryota</taxon>
        <taxon>Metazoa</taxon>
        <taxon>Chordata</taxon>
        <taxon>Craniata</taxon>
        <taxon>Vertebrata</taxon>
        <taxon>Euteleostomi</taxon>
        <taxon>Actinopterygii</taxon>
        <taxon>Neopterygii</taxon>
        <taxon>Teleostei</taxon>
        <taxon>Neoteleostei</taxon>
        <taxon>Acanthomorphata</taxon>
        <taxon>Carangaria</taxon>
        <taxon>Pleuronectiformes</taxon>
        <taxon>Pleuronectoidei</taxon>
        <taxon>Scophthalmidae</taxon>
        <taxon>Scophthalmus</taxon>
    </lineage>
</organism>